<evidence type="ECO:0000313" key="15">
    <source>
        <dbReference type="EMBL" id="CAJ1055907.1"/>
    </source>
</evidence>
<keyword evidence="16" id="KW-1185">Reference proteome</keyword>
<proteinExistence type="inferred from homology"/>
<evidence type="ECO:0000256" key="2">
    <source>
        <dbReference type="ARBA" id="ARBA00004151"/>
    </source>
</evidence>
<name>A0AAV1F5L0_XYRNO</name>
<feature type="signal peptide" evidence="13">
    <location>
        <begin position="1"/>
        <end position="20"/>
    </location>
</feature>
<evidence type="ECO:0000256" key="1">
    <source>
        <dbReference type="ARBA" id="ARBA00004115"/>
    </source>
</evidence>
<dbReference type="InterPro" id="IPR015720">
    <property type="entry name" value="Emp24-like"/>
</dbReference>
<evidence type="ECO:0000256" key="10">
    <source>
        <dbReference type="RuleBase" id="RU003827"/>
    </source>
</evidence>
<dbReference type="InterPro" id="IPR036598">
    <property type="entry name" value="GOLD_dom_sf"/>
</dbReference>
<dbReference type="EMBL" id="OY660868">
    <property type="protein sequence ID" value="CAJ1055907.1"/>
    <property type="molecule type" value="Genomic_DNA"/>
</dbReference>
<keyword evidence="7" id="KW-0256">Endoplasmic reticulum</keyword>
<feature type="chain" id="PRO_5043987489" evidence="13">
    <location>
        <begin position="21"/>
        <end position="249"/>
    </location>
</feature>
<dbReference type="GO" id="GO:0005794">
    <property type="term" value="C:Golgi apparatus"/>
    <property type="evidence" value="ECO:0007669"/>
    <property type="project" value="UniProtKB-SubCell"/>
</dbReference>
<dbReference type="InterPro" id="IPR009038">
    <property type="entry name" value="GOLD_dom"/>
</dbReference>
<evidence type="ECO:0000256" key="3">
    <source>
        <dbReference type="ARBA" id="ARBA00004619"/>
    </source>
</evidence>
<dbReference type="PROSITE" id="PS50866">
    <property type="entry name" value="GOLD"/>
    <property type="match status" value="1"/>
</dbReference>
<dbReference type="GO" id="GO:0033116">
    <property type="term" value="C:endoplasmic reticulum-Golgi intermediate compartment membrane"/>
    <property type="evidence" value="ECO:0007669"/>
    <property type="project" value="UniProtKB-SubCell"/>
</dbReference>
<feature type="coiled-coil region" evidence="11">
    <location>
        <begin position="147"/>
        <end position="174"/>
    </location>
</feature>
<keyword evidence="9 12" id="KW-0472">Membrane</keyword>
<keyword evidence="8 12" id="KW-1133">Transmembrane helix</keyword>
<evidence type="ECO:0000256" key="8">
    <source>
        <dbReference type="ARBA" id="ARBA00022989"/>
    </source>
</evidence>
<feature type="transmembrane region" description="Helical" evidence="12">
    <location>
        <begin position="210"/>
        <end position="232"/>
    </location>
</feature>
<dbReference type="Proteomes" id="UP001178508">
    <property type="component" value="Chromosome 5"/>
</dbReference>
<accession>A0AAV1F5L0</accession>
<dbReference type="GO" id="GO:0005789">
    <property type="term" value="C:endoplasmic reticulum membrane"/>
    <property type="evidence" value="ECO:0007669"/>
    <property type="project" value="UniProtKB-SubCell"/>
</dbReference>
<evidence type="ECO:0000256" key="4">
    <source>
        <dbReference type="ARBA" id="ARBA00007104"/>
    </source>
</evidence>
<evidence type="ECO:0000256" key="12">
    <source>
        <dbReference type="SAM" id="Phobius"/>
    </source>
</evidence>
<gene>
    <name evidence="15" type="ORF">XNOV1_A015110</name>
</gene>
<evidence type="ECO:0000256" key="6">
    <source>
        <dbReference type="ARBA" id="ARBA00022729"/>
    </source>
</evidence>
<feature type="domain" description="GOLD" evidence="14">
    <location>
        <begin position="53"/>
        <end position="138"/>
    </location>
</feature>
<dbReference type="AlphaFoldDB" id="A0AAV1F5L0"/>
<sequence>MVSMILSLFLILMFGGLVHGGPMIEPHPNITDQELFWGADQYDFAVVLRASGMECFWHFAHRGETFYLNYMVQWVTGVGHDRHLSVYVNAPSGLLVSNVDDAQGQINFEAKETGFYQMCFSNFHNRFGTMQVFLSFGVYYDSFQDPAKQQEEEKKRKEEVRKDLNNTLNIIEESSHKVESHVFHIFRFYTFGRMRKSADYYLLRSNSQYISWWSTALSLLIVTSGYLQLLFLKRLFVSGTGSEEEKPRC</sequence>
<keyword evidence="5 10" id="KW-0812">Transmembrane</keyword>
<dbReference type="SUPFAM" id="SSF101576">
    <property type="entry name" value="Supernatant protein factor (SPF), C-terminal domain"/>
    <property type="match status" value="1"/>
</dbReference>
<evidence type="ECO:0000256" key="5">
    <source>
        <dbReference type="ARBA" id="ARBA00022692"/>
    </source>
</evidence>
<evidence type="ECO:0000256" key="11">
    <source>
        <dbReference type="SAM" id="Coils"/>
    </source>
</evidence>
<dbReference type="PANTHER" id="PTHR22811">
    <property type="entry name" value="TRANSMEMBRANE EMP24 DOMAIN-CONTAINING PROTEIN"/>
    <property type="match status" value="1"/>
</dbReference>
<evidence type="ECO:0000256" key="13">
    <source>
        <dbReference type="SAM" id="SignalP"/>
    </source>
</evidence>
<evidence type="ECO:0000256" key="9">
    <source>
        <dbReference type="ARBA" id="ARBA00023136"/>
    </source>
</evidence>
<keyword evidence="11" id="KW-0175">Coiled coil</keyword>
<evidence type="ECO:0000313" key="16">
    <source>
        <dbReference type="Proteomes" id="UP001178508"/>
    </source>
</evidence>
<evidence type="ECO:0000256" key="7">
    <source>
        <dbReference type="ARBA" id="ARBA00022824"/>
    </source>
</evidence>
<organism evidence="15 16">
    <name type="scientific">Xyrichtys novacula</name>
    <name type="common">Pearly razorfish</name>
    <name type="synonym">Hemipteronotus novacula</name>
    <dbReference type="NCBI Taxonomy" id="13765"/>
    <lineage>
        <taxon>Eukaryota</taxon>
        <taxon>Metazoa</taxon>
        <taxon>Chordata</taxon>
        <taxon>Craniata</taxon>
        <taxon>Vertebrata</taxon>
        <taxon>Euteleostomi</taxon>
        <taxon>Actinopterygii</taxon>
        <taxon>Neopterygii</taxon>
        <taxon>Teleostei</taxon>
        <taxon>Neoteleostei</taxon>
        <taxon>Acanthomorphata</taxon>
        <taxon>Eupercaria</taxon>
        <taxon>Labriformes</taxon>
        <taxon>Labridae</taxon>
        <taxon>Xyrichtys</taxon>
    </lineage>
</organism>
<comment type="similarity">
    <text evidence="4 10">Belongs to the EMP24/GP25L family.</text>
</comment>
<protein>
    <submittedName>
        <fullName evidence="15">Transmembrane emp24 domain-containing protein 6</fullName>
    </submittedName>
</protein>
<reference evidence="15" key="1">
    <citation type="submission" date="2023-08" db="EMBL/GenBank/DDBJ databases">
        <authorList>
            <person name="Alioto T."/>
            <person name="Alioto T."/>
            <person name="Gomez Garrido J."/>
        </authorList>
    </citation>
    <scope>NUCLEOTIDE SEQUENCE</scope>
</reference>
<comment type="subcellular location">
    <subcellularLocation>
        <location evidence="1">Endoplasmic reticulum membrane</location>
        <topology evidence="1">Single-pass type I membrane protein</topology>
    </subcellularLocation>
    <subcellularLocation>
        <location evidence="2">Endoplasmic reticulum-Golgi intermediate compartment membrane</location>
        <topology evidence="2">Single-pass type I membrane protein</topology>
    </subcellularLocation>
    <subcellularLocation>
        <location evidence="3">Golgi apparatus</location>
        <location evidence="3">cis-Golgi network membrane</location>
        <topology evidence="3">Single-pass type I membrane protein</topology>
    </subcellularLocation>
    <subcellularLocation>
        <location evidence="10">Membrane</location>
        <topology evidence="10">Single-pass type I membrane protein</topology>
    </subcellularLocation>
</comment>
<dbReference type="SMART" id="SM01190">
    <property type="entry name" value="EMP24_GP25L"/>
    <property type="match status" value="1"/>
</dbReference>
<evidence type="ECO:0000259" key="14">
    <source>
        <dbReference type="PROSITE" id="PS50866"/>
    </source>
</evidence>
<dbReference type="Pfam" id="PF01105">
    <property type="entry name" value="EMP24_GP25L"/>
    <property type="match status" value="1"/>
</dbReference>
<keyword evidence="6 13" id="KW-0732">Signal</keyword>